<dbReference type="PANTHER" id="PTHR37166">
    <property type="entry name" value="PROTEIN FLAG"/>
    <property type="match status" value="1"/>
</dbReference>
<protein>
    <recommendedName>
        <fullName evidence="3">Flagellar protein FlaG</fullName>
    </recommendedName>
</protein>
<accession>A0A3B0Y035</accession>
<name>A0A3B0Y035_9ZZZZ</name>
<reference evidence="2" key="1">
    <citation type="submission" date="2018-06" db="EMBL/GenBank/DDBJ databases">
        <authorList>
            <person name="Zhirakovskaya E."/>
        </authorList>
    </citation>
    <scope>NUCLEOTIDE SEQUENCE</scope>
</reference>
<evidence type="ECO:0000313" key="2">
    <source>
        <dbReference type="EMBL" id="VAW73998.1"/>
    </source>
</evidence>
<dbReference type="EMBL" id="UOFL01000049">
    <property type="protein sequence ID" value="VAW73998.1"/>
    <property type="molecule type" value="Genomic_DNA"/>
</dbReference>
<dbReference type="InterPro" id="IPR005186">
    <property type="entry name" value="FlaG"/>
</dbReference>
<dbReference type="SUPFAM" id="SSF160214">
    <property type="entry name" value="FlaG-like"/>
    <property type="match status" value="1"/>
</dbReference>
<dbReference type="Gene3D" id="3.30.160.170">
    <property type="entry name" value="FlaG-like"/>
    <property type="match status" value="1"/>
</dbReference>
<dbReference type="PANTHER" id="PTHR37166:SF1">
    <property type="entry name" value="PROTEIN FLAG"/>
    <property type="match status" value="1"/>
</dbReference>
<dbReference type="Pfam" id="PF03646">
    <property type="entry name" value="FlaG"/>
    <property type="match status" value="1"/>
</dbReference>
<organism evidence="2">
    <name type="scientific">hydrothermal vent metagenome</name>
    <dbReference type="NCBI Taxonomy" id="652676"/>
    <lineage>
        <taxon>unclassified sequences</taxon>
        <taxon>metagenomes</taxon>
        <taxon>ecological metagenomes</taxon>
    </lineage>
</organism>
<gene>
    <name evidence="2" type="ORF">MNBD_GAMMA12-3766</name>
</gene>
<sequence length="141" mass="15122">MSLPITSQAAPKGARYGTSAQQEATANKPVSSSTSSPPSTVTPVISSGTNLPPINRVPAPDKVEKAVTDINQYVQTVSRDLQFSLSEDLPLGRAVVKVLDTETKEVIRQFPAEEAIAIAERINQQLEDSDDVDSFIVSELI</sequence>
<dbReference type="AlphaFoldDB" id="A0A3B0Y035"/>
<proteinExistence type="predicted"/>
<feature type="compositionally biased region" description="Low complexity" evidence="1">
    <location>
        <begin position="29"/>
        <end position="47"/>
    </location>
</feature>
<feature type="region of interest" description="Disordered" evidence="1">
    <location>
        <begin position="1"/>
        <end position="59"/>
    </location>
</feature>
<evidence type="ECO:0008006" key="3">
    <source>
        <dbReference type="Google" id="ProtNLM"/>
    </source>
</evidence>
<evidence type="ECO:0000256" key="1">
    <source>
        <dbReference type="SAM" id="MobiDB-lite"/>
    </source>
</evidence>
<dbReference type="InterPro" id="IPR035924">
    <property type="entry name" value="FlaG-like_sf"/>
</dbReference>